<name>A0ABU0ALY8_9BACI</name>
<organism evidence="1 2">
    <name type="scientific">Cytobacillus purgationiresistens</name>
    <dbReference type="NCBI Taxonomy" id="863449"/>
    <lineage>
        <taxon>Bacteria</taxon>
        <taxon>Bacillati</taxon>
        <taxon>Bacillota</taxon>
        <taxon>Bacilli</taxon>
        <taxon>Bacillales</taxon>
        <taxon>Bacillaceae</taxon>
        <taxon>Cytobacillus</taxon>
    </lineage>
</organism>
<evidence type="ECO:0000313" key="2">
    <source>
        <dbReference type="Proteomes" id="UP001238088"/>
    </source>
</evidence>
<keyword evidence="2" id="KW-1185">Reference proteome</keyword>
<dbReference type="Proteomes" id="UP001238088">
    <property type="component" value="Unassembled WGS sequence"/>
</dbReference>
<sequence>MVAIVSCVVDTRIIQGYKDAGLKESMQKKIMGGE</sequence>
<reference evidence="1 2" key="1">
    <citation type="submission" date="2023-07" db="EMBL/GenBank/DDBJ databases">
        <title>Genomic Encyclopedia of Type Strains, Phase IV (KMG-IV): sequencing the most valuable type-strain genomes for metagenomic binning, comparative biology and taxonomic classification.</title>
        <authorList>
            <person name="Goeker M."/>
        </authorList>
    </citation>
    <scope>NUCLEOTIDE SEQUENCE [LARGE SCALE GENOMIC DNA]</scope>
    <source>
        <strain evidence="1 2">DSM 23494</strain>
    </source>
</reference>
<dbReference type="EMBL" id="JAUSUB010000018">
    <property type="protein sequence ID" value="MDQ0271894.1"/>
    <property type="molecule type" value="Genomic_DNA"/>
</dbReference>
<comment type="caution">
    <text evidence="1">The sequence shown here is derived from an EMBL/GenBank/DDBJ whole genome shotgun (WGS) entry which is preliminary data.</text>
</comment>
<accession>A0ABU0ALY8</accession>
<protein>
    <submittedName>
        <fullName evidence="1">Uncharacterized protein</fullName>
    </submittedName>
</protein>
<gene>
    <name evidence="1" type="ORF">J2S17_003782</name>
</gene>
<proteinExistence type="predicted"/>
<evidence type="ECO:0000313" key="1">
    <source>
        <dbReference type="EMBL" id="MDQ0271894.1"/>
    </source>
</evidence>